<keyword evidence="4" id="KW-1185">Reference proteome</keyword>
<evidence type="ECO:0000313" key="4">
    <source>
        <dbReference type="Proteomes" id="UP000469558"/>
    </source>
</evidence>
<gene>
    <name evidence="3" type="ORF">LSUE1_G005950</name>
</gene>
<organism evidence="3 4">
    <name type="scientific">Lachnellula suecica</name>
    <dbReference type="NCBI Taxonomy" id="602035"/>
    <lineage>
        <taxon>Eukaryota</taxon>
        <taxon>Fungi</taxon>
        <taxon>Dikarya</taxon>
        <taxon>Ascomycota</taxon>
        <taxon>Pezizomycotina</taxon>
        <taxon>Leotiomycetes</taxon>
        <taxon>Helotiales</taxon>
        <taxon>Lachnaceae</taxon>
        <taxon>Lachnellula</taxon>
    </lineage>
</organism>
<evidence type="ECO:0000313" key="3">
    <source>
        <dbReference type="EMBL" id="TVY71326.1"/>
    </source>
</evidence>
<protein>
    <submittedName>
        <fullName evidence="3">Uncharacterized protein</fullName>
    </submittedName>
</protein>
<evidence type="ECO:0000256" key="2">
    <source>
        <dbReference type="SAM" id="MobiDB-lite"/>
    </source>
</evidence>
<keyword evidence="1" id="KW-0175">Coiled coil</keyword>
<proteinExistence type="predicted"/>
<name>A0A8T9BYN7_9HELO</name>
<dbReference type="AlphaFoldDB" id="A0A8T9BYN7"/>
<accession>A0A8T9BYN7</accession>
<dbReference type="EMBL" id="QGMK01001268">
    <property type="protein sequence ID" value="TVY71326.1"/>
    <property type="molecule type" value="Genomic_DNA"/>
</dbReference>
<sequence length="474" mass="53919">MPAVRKVRKHDQWNRDPATGRFRTALRTKQSSSSKPARSSIQKVKSQEVNDLDQKQYRQLQHEHHSLLARFHELDTYGRSIGNLRAELDNLKARCKAIEHSQNESAEEVNKAQELLNNMEEWPQDITSAVRSGWDTRHKSRYKKGVKVLLVCWMSDDLGVLAEVNILESVFRDYYHYEVSKFRIPDDRPTTILSDCVKEFIANHCPETLLIFYYTGHGSIDLQRNDTIWSATREHDSPQMPASLIQTLLEETPSDAILLHDSCESADIAVTKATNNNKSVTELIAACGFQTTAPFGPGSFTNALIATLRLLSRSKEPFSVSDLFNCVLAQLRWAPNRREEAMTTPVHCTLTSDRSGRRIMLEPNVIPRNTLRAVPGSRPEAPTQFLMLSLKLLKDSDHEALREWILKAPPGALEIDLNKPKIGQSYSRSQIKWAGESDVTDEEEAYGDGGKWPLMNVKREPETLEPWVKVEPEY</sequence>
<evidence type="ECO:0000256" key="1">
    <source>
        <dbReference type="SAM" id="Coils"/>
    </source>
</evidence>
<feature type="coiled-coil region" evidence="1">
    <location>
        <begin position="74"/>
        <end position="118"/>
    </location>
</feature>
<comment type="caution">
    <text evidence="3">The sequence shown here is derived from an EMBL/GenBank/DDBJ whole genome shotgun (WGS) entry which is preliminary data.</text>
</comment>
<reference evidence="3 4" key="1">
    <citation type="submission" date="2018-05" db="EMBL/GenBank/DDBJ databases">
        <title>Genome sequencing and assembly of the regulated plant pathogen Lachnellula willkommii and related sister species for the development of diagnostic species identification markers.</title>
        <authorList>
            <person name="Giroux E."/>
            <person name="Bilodeau G."/>
        </authorList>
    </citation>
    <scope>NUCLEOTIDE SEQUENCE [LARGE SCALE GENOMIC DNA]</scope>
    <source>
        <strain evidence="3 4">CBS 268.59</strain>
    </source>
</reference>
<feature type="region of interest" description="Disordered" evidence="2">
    <location>
        <begin position="1"/>
        <end position="49"/>
    </location>
</feature>
<dbReference type="OrthoDB" id="4760831at2759"/>
<feature type="compositionally biased region" description="Low complexity" evidence="2">
    <location>
        <begin position="31"/>
        <end position="40"/>
    </location>
</feature>
<dbReference type="Proteomes" id="UP000469558">
    <property type="component" value="Unassembled WGS sequence"/>
</dbReference>